<evidence type="ECO:0000313" key="1">
    <source>
        <dbReference type="EMBL" id="JAD19693.1"/>
    </source>
</evidence>
<name>A0A0A8Y4T1_ARUDO</name>
<reference evidence="1" key="1">
    <citation type="submission" date="2014-09" db="EMBL/GenBank/DDBJ databases">
        <authorList>
            <person name="Magalhaes I.L.F."/>
            <person name="Oliveira U."/>
            <person name="Santos F.R."/>
            <person name="Vidigal T.H.D.A."/>
            <person name="Brescovit A.D."/>
            <person name="Santos A.J."/>
        </authorList>
    </citation>
    <scope>NUCLEOTIDE SEQUENCE</scope>
    <source>
        <tissue evidence="1">Shoot tissue taken approximately 20 cm above the soil surface</tissue>
    </source>
</reference>
<reference evidence="1" key="2">
    <citation type="journal article" date="2015" name="Data Brief">
        <title>Shoot transcriptome of the giant reed, Arundo donax.</title>
        <authorList>
            <person name="Barrero R.A."/>
            <person name="Guerrero F.D."/>
            <person name="Moolhuijzen P."/>
            <person name="Goolsby J.A."/>
            <person name="Tidwell J."/>
            <person name="Bellgard S.E."/>
            <person name="Bellgard M.I."/>
        </authorList>
    </citation>
    <scope>NUCLEOTIDE SEQUENCE</scope>
    <source>
        <tissue evidence="1">Shoot tissue taken approximately 20 cm above the soil surface</tissue>
    </source>
</reference>
<dbReference type="EMBL" id="GBRH01278202">
    <property type="protein sequence ID" value="JAD19693.1"/>
    <property type="molecule type" value="Transcribed_RNA"/>
</dbReference>
<organism evidence="1">
    <name type="scientific">Arundo donax</name>
    <name type="common">Giant reed</name>
    <name type="synonym">Donax arundinaceus</name>
    <dbReference type="NCBI Taxonomy" id="35708"/>
    <lineage>
        <taxon>Eukaryota</taxon>
        <taxon>Viridiplantae</taxon>
        <taxon>Streptophyta</taxon>
        <taxon>Embryophyta</taxon>
        <taxon>Tracheophyta</taxon>
        <taxon>Spermatophyta</taxon>
        <taxon>Magnoliopsida</taxon>
        <taxon>Liliopsida</taxon>
        <taxon>Poales</taxon>
        <taxon>Poaceae</taxon>
        <taxon>PACMAD clade</taxon>
        <taxon>Arundinoideae</taxon>
        <taxon>Arundineae</taxon>
        <taxon>Arundo</taxon>
    </lineage>
</organism>
<dbReference type="AlphaFoldDB" id="A0A0A8Y4T1"/>
<protein>
    <submittedName>
        <fullName evidence="1">Uncharacterized protein</fullName>
    </submittedName>
</protein>
<sequence>MTLKHTENLHKGGPSMLAACLCLIQQLVLYYVSDCPTTSPISSPSQCT</sequence>
<proteinExistence type="predicted"/>
<accession>A0A0A8Y4T1</accession>